<name>A0A6L5YH51_9FIRM</name>
<evidence type="ECO:0000256" key="6">
    <source>
        <dbReference type="ARBA" id="ARBA00023310"/>
    </source>
</evidence>
<dbReference type="EMBL" id="VUMU01000003">
    <property type="protein sequence ID" value="MST57443.1"/>
    <property type="molecule type" value="Genomic_DNA"/>
</dbReference>
<gene>
    <name evidence="7" type="primary">atpH</name>
    <name evidence="8" type="ORF">FYJ59_04165</name>
</gene>
<dbReference type="GO" id="GO:0046933">
    <property type="term" value="F:proton-transporting ATP synthase activity, rotational mechanism"/>
    <property type="evidence" value="ECO:0007669"/>
    <property type="project" value="UniProtKB-UniRule"/>
</dbReference>
<keyword evidence="2 7" id="KW-0813">Transport</keyword>
<keyword evidence="9" id="KW-1185">Reference proteome</keyword>
<dbReference type="PANTHER" id="PTHR11910">
    <property type="entry name" value="ATP SYNTHASE DELTA CHAIN"/>
    <property type="match status" value="1"/>
</dbReference>
<keyword evidence="4 7" id="KW-0406">Ion transport</keyword>
<dbReference type="PRINTS" id="PR00125">
    <property type="entry name" value="ATPASEDELTA"/>
</dbReference>
<dbReference type="HAMAP" id="MF_01416">
    <property type="entry name" value="ATP_synth_delta_bact"/>
    <property type="match status" value="1"/>
</dbReference>
<dbReference type="AlphaFoldDB" id="A0A6L5YH51"/>
<dbReference type="GO" id="GO:0005886">
    <property type="term" value="C:plasma membrane"/>
    <property type="evidence" value="ECO:0007669"/>
    <property type="project" value="UniProtKB-SubCell"/>
</dbReference>
<protein>
    <recommendedName>
        <fullName evidence="7">ATP synthase subunit delta</fullName>
    </recommendedName>
    <alternativeName>
        <fullName evidence="7">ATP synthase F(1) sector subunit delta</fullName>
    </alternativeName>
    <alternativeName>
        <fullName evidence="7">F-type ATPase subunit delta</fullName>
        <shortName evidence="7">F-ATPase subunit delta</shortName>
    </alternativeName>
</protein>
<dbReference type="GO" id="GO:0045259">
    <property type="term" value="C:proton-transporting ATP synthase complex"/>
    <property type="evidence" value="ECO:0007669"/>
    <property type="project" value="UniProtKB-KW"/>
</dbReference>
<dbReference type="SUPFAM" id="SSF47928">
    <property type="entry name" value="N-terminal domain of the delta subunit of the F1F0-ATP synthase"/>
    <property type="match status" value="1"/>
</dbReference>
<comment type="subcellular location">
    <subcellularLocation>
        <location evidence="7">Cell membrane</location>
        <topology evidence="7">Peripheral membrane protein</topology>
    </subcellularLocation>
    <subcellularLocation>
        <location evidence="1">Membrane</location>
    </subcellularLocation>
</comment>
<keyword evidence="6 7" id="KW-0066">ATP synthesis</keyword>
<dbReference type="InterPro" id="IPR000711">
    <property type="entry name" value="ATPase_OSCP/dsu"/>
</dbReference>
<evidence type="ECO:0000256" key="2">
    <source>
        <dbReference type="ARBA" id="ARBA00022448"/>
    </source>
</evidence>
<sequence>MAKLVSKVYGEALFEVAVDHGNAIRLMNETAELQKILEDNPDFDKLMKHPGIPKQEKLSMVEKVFRGRVSDDLTEFLKIVVTKERYGSLKAIFAYFTELVRESEGMGTAYVSTAVELTKEQKQAVREKLLQTTSYQSFDVYYHVDPTLIGGMVIRVGDRVVDSSIRTKLEDMKKQLLNIQLG</sequence>
<keyword evidence="7" id="KW-1003">Cell membrane</keyword>
<dbReference type="Proteomes" id="UP000476055">
    <property type="component" value="Unassembled WGS sequence"/>
</dbReference>
<evidence type="ECO:0000313" key="8">
    <source>
        <dbReference type="EMBL" id="MST57443.1"/>
    </source>
</evidence>
<keyword evidence="7" id="KW-0139">CF(1)</keyword>
<evidence type="ECO:0000313" key="9">
    <source>
        <dbReference type="Proteomes" id="UP000476055"/>
    </source>
</evidence>
<dbReference type="Pfam" id="PF00213">
    <property type="entry name" value="OSCP"/>
    <property type="match status" value="1"/>
</dbReference>
<comment type="similarity">
    <text evidence="7">Belongs to the ATPase delta chain family.</text>
</comment>
<organism evidence="8 9">
    <name type="scientific">Waltera intestinalis</name>
    <dbReference type="NCBI Taxonomy" id="2606635"/>
    <lineage>
        <taxon>Bacteria</taxon>
        <taxon>Bacillati</taxon>
        <taxon>Bacillota</taxon>
        <taxon>Clostridia</taxon>
        <taxon>Lachnospirales</taxon>
        <taxon>Lachnospiraceae</taxon>
        <taxon>Waltera</taxon>
    </lineage>
</organism>
<proteinExistence type="inferred from homology"/>
<evidence type="ECO:0000256" key="7">
    <source>
        <dbReference type="HAMAP-Rule" id="MF_01416"/>
    </source>
</evidence>
<dbReference type="Gene3D" id="1.10.520.20">
    <property type="entry name" value="N-terminal domain of the delta subunit of the F1F0-ATP synthase"/>
    <property type="match status" value="1"/>
</dbReference>
<comment type="function">
    <text evidence="7">This protein is part of the stalk that links CF(0) to CF(1). It either transmits conformational changes from CF(0) to CF(1) or is implicated in proton conduction.</text>
</comment>
<comment type="function">
    <text evidence="7">F(1)F(0) ATP synthase produces ATP from ADP in the presence of a proton or sodium gradient. F-type ATPases consist of two structural domains, F(1) containing the extramembraneous catalytic core and F(0) containing the membrane proton channel, linked together by a central stalk and a peripheral stalk. During catalysis, ATP synthesis in the catalytic domain of F(1) is coupled via a rotary mechanism of the central stalk subunits to proton translocation.</text>
</comment>
<accession>A0A6L5YH51</accession>
<comment type="caution">
    <text evidence="8">The sequence shown here is derived from an EMBL/GenBank/DDBJ whole genome shotgun (WGS) entry which is preliminary data.</text>
</comment>
<evidence type="ECO:0000256" key="3">
    <source>
        <dbReference type="ARBA" id="ARBA00022781"/>
    </source>
</evidence>
<dbReference type="NCBIfam" id="TIGR01145">
    <property type="entry name" value="ATP_synt_delta"/>
    <property type="match status" value="1"/>
</dbReference>
<evidence type="ECO:0000256" key="1">
    <source>
        <dbReference type="ARBA" id="ARBA00004370"/>
    </source>
</evidence>
<evidence type="ECO:0000256" key="4">
    <source>
        <dbReference type="ARBA" id="ARBA00023065"/>
    </source>
</evidence>
<dbReference type="InterPro" id="IPR026015">
    <property type="entry name" value="ATP_synth_OSCP/delta_N_sf"/>
</dbReference>
<keyword evidence="3 7" id="KW-0375">Hydrogen ion transport</keyword>
<evidence type="ECO:0000256" key="5">
    <source>
        <dbReference type="ARBA" id="ARBA00023136"/>
    </source>
</evidence>
<dbReference type="RefSeq" id="WP_154495426.1">
    <property type="nucleotide sequence ID" value="NZ_VUMU01000003.1"/>
</dbReference>
<reference evidence="8 9" key="1">
    <citation type="submission" date="2019-08" db="EMBL/GenBank/DDBJ databases">
        <title>In-depth cultivation of the pig gut microbiome towards novel bacterial diversity and tailored functional studies.</title>
        <authorList>
            <person name="Wylensek D."/>
            <person name="Hitch T.C.A."/>
            <person name="Clavel T."/>
        </authorList>
    </citation>
    <scope>NUCLEOTIDE SEQUENCE [LARGE SCALE GENOMIC DNA]</scope>
    <source>
        <strain evidence="8 9">WCA3-601-WT-6H</strain>
    </source>
</reference>
<keyword evidence="5 7" id="KW-0472">Membrane</keyword>